<keyword evidence="7" id="KW-0966">Cell projection</keyword>
<dbReference type="AlphaFoldDB" id="A0A931ASK1"/>
<evidence type="ECO:0000256" key="2">
    <source>
        <dbReference type="ARBA" id="ARBA00009272"/>
    </source>
</evidence>
<comment type="subcellular location">
    <subcellularLocation>
        <location evidence="1 4">Bacterial flagellum basal body</location>
    </subcellularLocation>
</comment>
<dbReference type="EMBL" id="JADPIE010000001">
    <property type="protein sequence ID" value="MBF8435680.1"/>
    <property type="molecule type" value="Genomic_DNA"/>
</dbReference>
<keyword evidence="7" id="KW-0969">Cilium</keyword>
<organism evidence="7 8">
    <name type="scientific">Halonatronomonas betaini</name>
    <dbReference type="NCBI Taxonomy" id="2778430"/>
    <lineage>
        <taxon>Bacteria</taxon>
        <taxon>Bacillati</taxon>
        <taxon>Bacillota</taxon>
        <taxon>Clostridia</taxon>
        <taxon>Halanaerobiales</taxon>
        <taxon>Halarsenatibacteraceae</taxon>
        <taxon>Halonatronomonas</taxon>
    </lineage>
</organism>
<evidence type="ECO:0000256" key="5">
    <source>
        <dbReference type="NCBIfam" id="TIGR00205"/>
    </source>
</evidence>
<dbReference type="HAMAP" id="MF_00724">
    <property type="entry name" value="FliE"/>
    <property type="match status" value="1"/>
</dbReference>
<feature type="region of interest" description="Disordered" evidence="6">
    <location>
        <begin position="1"/>
        <end position="29"/>
    </location>
</feature>
<sequence length="99" mass="11164">MIEPIGSNLNMLSLDSNKINTSNRNPSDDFGDLVRDNLQQVNNLEKNADNLTTQFALGEIDDIHQVTIATEKARMALNMTLGVQNRLVQAYEEVMRMQI</sequence>
<reference evidence="7" key="1">
    <citation type="submission" date="2020-11" db="EMBL/GenBank/DDBJ databases">
        <title>Halonatronomonas betainensis gen. nov., sp. nov. a novel haloalkaliphilic representative of the family Halanaerobiacae capable of betaine degradation.</title>
        <authorList>
            <person name="Boltyanskaya Y."/>
            <person name="Kevbrin V."/>
            <person name="Detkova E."/>
            <person name="Grouzdev D.S."/>
            <person name="Koziaeva V."/>
            <person name="Zhilina T."/>
        </authorList>
    </citation>
    <scope>NUCLEOTIDE SEQUENCE</scope>
    <source>
        <strain evidence="7">Z-7014</strain>
    </source>
</reference>
<dbReference type="GO" id="GO:0009425">
    <property type="term" value="C:bacterial-type flagellum basal body"/>
    <property type="evidence" value="ECO:0007669"/>
    <property type="project" value="UniProtKB-SubCell"/>
</dbReference>
<dbReference type="NCBIfam" id="TIGR00205">
    <property type="entry name" value="fliE"/>
    <property type="match status" value="1"/>
</dbReference>
<keyword evidence="3 4" id="KW-0975">Bacterial flagellum</keyword>
<evidence type="ECO:0000313" key="8">
    <source>
        <dbReference type="Proteomes" id="UP000621436"/>
    </source>
</evidence>
<dbReference type="InterPro" id="IPR001624">
    <property type="entry name" value="FliE"/>
</dbReference>
<keyword evidence="7" id="KW-0282">Flagellum</keyword>
<dbReference type="PANTHER" id="PTHR34653">
    <property type="match status" value="1"/>
</dbReference>
<dbReference type="PRINTS" id="PR01006">
    <property type="entry name" value="FLGHOOKFLIE"/>
</dbReference>
<dbReference type="Proteomes" id="UP000621436">
    <property type="component" value="Unassembled WGS sequence"/>
</dbReference>
<evidence type="ECO:0000313" key="7">
    <source>
        <dbReference type="EMBL" id="MBF8435680.1"/>
    </source>
</evidence>
<accession>A0A931ASK1</accession>
<name>A0A931ASK1_9FIRM</name>
<dbReference type="GO" id="GO:0005198">
    <property type="term" value="F:structural molecule activity"/>
    <property type="evidence" value="ECO:0007669"/>
    <property type="project" value="UniProtKB-UniRule"/>
</dbReference>
<protein>
    <recommendedName>
        <fullName evidence="4 5">Flagellar hook-basal body complex protein FliE</fullName>
    </recommendedName>
</protein>
<dbReference type="GO" id="GO:0071973">
    <property type="term" value="P:bacterial-type flagellum-dependent cell motility"/>
    <property type="evidence" value="ECO:0007669"/>
    <property type="project" value="InterPro"/>
</dbReference>
<evidence type="ECO:0000256" key="3">
    <source>
        <dbReference type="ARBA" id="ARBA00023143"/>
    </source>
</evidence>
<feature type="compositionally biased region" description="Polar residues" evidence="6">
    <location>
        <begin position="7"/>
        <end position="25"/>
    </location>
</feature>
<evidence type="ECO:0000256" key="1">
    <source>
        <dbReference type="ARBA" id="ARBA00004117"/>
    </source>
</evidence>
<dbReference type="PANTHER" id="PTHR34653:SF1">
    <property type="entry name" value="FLAGELLAR HOOK-BASAL BODY COMPLEX PROTEIN FLIE"/>
    <property type="match status" value="1"/>
</dbReference>
<dbReference type="Pfam" id="PF02049">
    <property type="entry name" value="FliE"/>
    <property type="match status" value="1"/>
</dbReference>
<evidence type="ECO:0000256" key="6">
    <source>
        <dbReference type="SAM" id="MobiDB-lite"/>
    </source>
</evidence>
<comment type="caution">
    <text evidence="7">The sequence shown here is derived from an EMBL/GenBank/DDBJ whole genome shotgun (WGS) entry which is preliminary data.</text>
</comment>
<keyword evidence="8" id="KW-1185">Reference proteome</keyword>
<evidence type="ECO:0000256" key="4">
    <source>
        <dbReference type="HAMAP-Rule" id="MF_00724"/>
    </source>
</evidence>
<proteinExistence type="inferred from homology"/>
<comment type="similarity">
    <text evidence="2 4">Belongs to the FliE family.</text>
</comment>
<dbReference type="GO" id="GO:0003774">
    <property type="term" value="F:cytoskeletal motor activity"/>
    <property type="evidence" value="ECO:0007669"/>
    <property type="project" value="InterPro"/>
</dbReference>
<dbReference type="RefSeq" id="WP_270452329.1">
    <property type="nucleotide sequence ID" value="NZ_JADPIE010000001.1"/>
</dbReference>
<gene>
    <name evidence="4 7" type="primary">fliE</name>
    <name evidence="7" type="ORF">I0Q91_01180</name>
</gene>